<dbReference type="GO" id="GO:0035435">
    <property type="term" value="P:phosphate ion transmembrane transport"/>
    <property type="evidence" value="ECO:0007669"/>
    <property type="project" value="TreeGrafter"/>
</dbReference>
<evidence type="ECO:0000256" key="7">
    <source>
        <dbReference type="ARBA" id="ARBA00022847"/>
    </source>
</evidence>
<dbReference type="OrthoDB" id="9779554at2"/>
<accession>A0A4P6HKQ9</accession>
<comment type="catalytic activity">
    <reaction evidence="10">
        <text>phosphate(in) + H(+)(in) = phosphate(out) + H(+)(out)</text>
        <dbReference type="Rhea" id="RHEA:29939"/>
        <dbReference type="ChEBI" id="CHEBI:15378"/>
        <dbReference type="ChEBI" id="CHEBI:43474"/>
    </reaction>
</comment>
<evidence type="ECO:0000256" key="3">
    <source>
        <dbReference type="ARBA" id="ARBA00022448"/>
    </source>
</evidence>
<keyword evidence="5 11" id="KW-0592">Phosphate transport</keyword>
<evidence type="ECO:0000256" key="5">
    <source>
        <dbReference type="ARBA" id="ARBA00022592"/>
    </source>
</evidence>
<keyword evidence="6 11" id="KW-0812">Transmembrane</keyword>
<keyword evidence="7" id="KW-0769">Symport</keyword>
<dbReference type="Pfam" id="PF01384">
    <property type="entry name" value="PHO4"/>
    <property type="match status" value="1"/>
</dbReference>
<dbReference type="AlphaFoldDB" id="A0A4P6HKQ9"/>
<feature type="transmembrane region" description="Helical" evidence="11">
    <location>
        <begin position="223"/>
        <end position="241"/>
    </location>
</feature>
<dbReference type="RefSeq" id="WP_129351592.1">
    <property type="nucleotide sequence ID" value="NZ_CP026538.1"/>
</dbReference>
<feature type="transmembrane region" description="Helical" evidence="11">
    <location>
        <begin position="120"/>
        <end position="137"/>
    </location>
</feature>
<feature type="transmembrane region" description="Helical" evidence="11">
    <location>
        <begin position="457"/>
        <end position="482"/>
    </location>
</feature>
<evidence type="ECO:0000256" key="11">
    <source>
        <dbReference type="RuleBase" id="RU363058"/>
    </source>
</evidence>
<evidence type="ECO:0000256" key="9">
    <source>
        <dbReference type="ARBA" id="ARBA00023136"/>
    </source>
</evidence>
<keyword evidence="3 11" id="KW-0813">Transport</keyword>
<dbReference type="Proteomes" id="UP000293296">
    <property type="component" value="Chromosome"/>
</dbReference>
<keyword evidence="13" id="KW-1185">Reference proteome</keyword>
<gene>
    <name evidence="12" type="ORF">C3Y92_08270</name>
</gene>
<dbReference type="PANTHER" id="PTHR11101">
    <property type="entry name" value="PHOSPHATE TRANSPORTER"/>
    <property type="match status" value="1"/>
</dbReference>
<evidence type="ECO:0000256" key="10">
    <source>
        <dbReference type="ARBA" id="ARBA00047348"/>
    </source>
</evidence>
<evidence type="ECO:0000256" key="4">
    <source>
        <dbReference type="ARBA" id="ARBA00022475"/>
    </source>
</evidence>
<feature type="transmembrane region" description="Helical" evidence="11">
    <location>
        <begin position="12"/>
        <end position="33"/>
    </location>
</feature>
<protein>
    <recommendedName>
        <fullName evidence="11">Phosphate transporter</fullName>
    </recommendedName>
</protein>
<dbReference type="EMBL" id="CP026538">
    <property type="protein sequence ID" value="QAZ67226.1"/>
    <property type="molecule type" value="Genomic_DNA"/>
</dbReference>
<name>A0A4P6HKQ9_9BACT</name>
<dbReference type="GO" id="GO:0005886">
    <property type="term" value="C:plasma membrane"/>
    <property type="evidence" value="ECO:0007669"/>
    <property type="project" value="UniProtKB-SubCell"/>
</dbReference>
<keyword evidence="9 11" id="KW-0472">Membrane</keyword>
<dbReference type="PANTHER" id="PTHR11101:SF65">
    <property type="entry name" value="LOW-AFFINITY INORGANIC PHOSPHATE TRANSPORTER PITA-RELATED"/>
    <property type="match status" value="1"/>
</dbReference>
<dbReference type="GO" id="GO:0005315">
    <property type="term" value="F:phosphate transmembrane transporter activity"/>
    <property type="evidence" value="ECO:0007669"/>
    <property type="project" value="InterPro"/>
</dbReference>
<comment type="subcellular location">
    <subcellularLocation>
        <location evidence="1">Cell membrane</location>
        <topology evidence="1">Multi-pass membrane protein</topology>
    </subcellularLocation>
    <subcellularLocation>
        <location evidence="11">Membrane</location>
        <topology evidence="11">Multi-pass membrane protein</topology>
    </subcellularLocation>
</comment>
<evidence type="ECO:0000313" key="13">
    <source>
        <dbReference type="Proteomes" id="UP000293296"/>
    </source>
</evidence>
<evidence type="ECO:0000256" key="1">
    <source>
        <dbReference type="ARBA" id="ARBA00004651"/>
    </source>
</evidence>
<reference evidence="12 13" key="1">
    <citation type="submission" date="2018-02" db="EMBL/GenBank/DDBJ databases">
        <title>Genome sequence of Desulfovibrio carbinolicus DSM 3852.</title>
        <authorList>
            <person name="Wilbanks E."/>
            <person name="Skennerton C.T."/>
            <person name="Orphan V.J."/>
        </authorList>
    </citation>
    <scope>NUCLEOTIDE SEQUENCE [LARGE SCALE GENOMIC DNA]</scope>
    <source>
        <strain evidence="12 13">DSM 3852</strain>
    </source>
</reference>
<evidence type="ECO:0000256" key="6">
    <source>
        <dbReference type="ARBA" id="ARBA00022692"/>
    </source>
</evidence>
<keyword evidence="4" id="KW-1003">Cell membrane</keyword>
<feature type="transmembrane region" description="Helical" evidence="11">
    <location>
        <begin position="53"/>
        <end position="80"/>
    </location>
</feature>
<evidence type="ECO:0000313" key="12">
    <source>
        <dbReference type="EMBL" id="QAZ67226.1"/>
    </source>
</evidence>
<dbReference type="KEGG" id="dcb:C3Y92_08270"/>
<comment type="similarity">
    <text evidence="2">Belongs to the inorganic phosphate transporter (PiT) (TC 2.A.20) family. Pit subfamily.</text>
</comment>
<dbReference type="GO" id="GO:0015293">
    <property type="term" value="F:symporter activity"/>
    <property type="evidence" value="ECO:0007669"/>
    <property type="project" value="UniProtKB-KW"/>
</dbReference>
<proteinExistence type="inferred from homology"/>
<keyword evidence="8 11" id="KW-1133">Transmembrane helix</keyword>
<sequence length="483" mass="50647">MLQSLASLDGHSLILLCLSLGIALAFEFVNGFHDTANAVATVIYTKALRATTAVVLSGICNFLGVLLGGIAVAYSIVHLLPVDLLVSVNSNLGLAMVFSLLVSAILWNFGTWYLGLPASSSHTLIGAILGVGLANAVREGLPAGAGVNWHKAVEVGLSLFISPIIGFVLAGGLLLLLQRLLKNPALHRPPQGDAPPPPAMRAALILSGLGVSLAHGSNDGQKGVGLIMLILIGILPGVYSLDADLSPGETAMVRQAAARFTDYFDAHRLEIDKAYANGSIRELPEKSSAVSCDVRGAVAASEDIQRQLALYDSIAAIPAGERWELRTDILCLDDAARIMQGLSGSAAERAEIEQLRETLRRPTEYAPDWVIMAVSLALGVGTMVGWKRIVVTIGEKIGKTKLSYAQGASAQIVAMATIGLADGLGLPVSTTHVLSSGVAGTMAAHKSGLQMRTLRSIAMAWVFTLPAAMLLGAGFFFLFTAWL</sequence>
<feature type="transmembrane region" description="Helical" evidence="11">
    <location>
        <begin position="92"/>
        <end position="114"/>
    </location>
</feature>
<organism evidence="12 13">
    <name type="scientific">Solidesulfovibrio carbinolicus</name>
    <dbReference type="NCBI Taxonomy" id="296842"/>
    <lineage>
        <taxon>Bacteria</taxon>
        <taxon>Pseudomonadati</taxon>
        <taxon>Thermodesulfobacteriota</taxon>
        <taxon>Desulfovibrionia</taxon>
        <taxon>Desulfovibrionales</taxon>
        <taxon>Desulfovibrionaceae</taxon>
        <taxon>Solidesulfovibrio</taxon>
    </lineage>
</organism>
<feature type="transmembrane region" description="Helical" evidence="11">
    <location>
        <begin position="157"/>
        <end position="178"/>
    </location>
</feature>
<evidence type="ECO:0000256" key="2">
    <source>
        <dbReference type="ARBA" id="ARBA00005342"/>
    </source>
</evidence>
<dbReference type="InterPro" id="IPR001204">
    <property type="entry name" value="Phos_transporter"/>
</dbReference>
<feature type="transmembrane region" description="Helical" evidence="11">
    <location>
        <begin position="369"/>
        <end position="390"/>
    </location>
</feature>
<evidence type="ECO:0000256" key="8">
    <source>
        <dbReference type="ARBA" id="ARBA00022989"/>
    </source>
</evidence>